<dbReference type="PANTHER" id="PTHR10672">
    <property type="entry name" value="ADDUCIN"/>
    <property type="match status" value="1"/>
</dbReference>
<name>W3WVJ5_PESFW</name>
<evidence type="ECO:0000313" key="3">
    <source>
        <dbReference type="EMBL" id="ETS76861.1"/>
    </source>
</evidence>
<dbReference type="KEGG" id="pfy:PFICI_10735"/>
<dbReference type="SUPFAM" id="SSF53639">
    <property type="entry name" value="AraD/HMP-PK domain-like"/>
    <property type="match status" value="1"/>
</dbReference>
<dbReference type="eggNOG" id="KOG3699">
    <property type="taxonomic scope" value="Eukaryota"/>
</dbReference>
<keyword evidence="4" id="KW-1185">Reference proteome</keyword>
<dbReference type="PANTHER" id="PTHR10672:SF39">
    <property type="entry name" value="CLASS II ALDOLASE_ADDUCIN N-TERMINAL DOMAIN-CONTAINING PROTEIN"/>
    <property type="match status" value="1"/>
</dbReference>
<accession>W3WVJ5</accession>
<gene>
    <name evidence="3" type="ORF">PFICI_10735</name>
</gene>
<evidence type="ECO:0000313" key="4">
    <source>
        <dbReference type="Proteomes" id="UP000030651"/>
    </source>
</evidence>
<reference evidence="4" key="1">
    <citation type="journal article" date="2015" name="BMC Genomics">
        <title>Genomic and transcriptomic analysis of the endophytic fungus Pestalotiopsis fici reveals its lifestyle and high potential for synthesis of natural products.</title>
        <authorList>
            <person name="Wang X."/>
            <person name="Zhang X."/>
            <person name="Liu L."/>
            <person name="Xiang M."/>
            <person name="Wang W."/>
            <person name="Sun X."/>
            <person name="Che Y."/>
            <person name="Guo L."/>
            <person name="Liu G."/>
            <person name="Guo L."/>
            <person name="Wang C."/>
            <person name="Yin W.B."/>
            <person name="Stadler M."/>
            <person name="Zhang X."/>
            <person name="Liu X."/>
        </authorList>
    </citation>
    <scope>NUCLEOTIDE SEQUENCE [LARGE SCALE GENOMIC DNA]</scope>
    <source>
        <strain evidence="4">W106-1 / CGMCC3.15140</strain>
    </source>
</reference>
<protein>
    <recommendedName>
        <fullName evidence="2">Class II aldolase/adducin N-terminal domain-containing protein</fullName>
    </recommendedName>
</protein>
<organism evidence="3 4">
    <name type="scientific">Pestalotiopsis fici (strain W106-1 / CGMCC3.15140)</name>
    <dbReference type="NCBI Taxonomy" id="1229662"/>
    <lineage>
        <taxon>Eukaryota</taxon>
        <taxon>Fungi</taxon>
        <taxon>Dikarya</taxon>
        <taxon>Ascomycota</taxon>
        <taxon>Pezizomycotina</taxon>
        <taxon>Sordariomycetes</taxon>
        <taxon>Xylariomycetidae</taxon>
        <taxon>Amphisphaeriales</taxon>
        <taxon>Sporocadaceae</taxon>
        <taxon>Pestalotiopsis</taxon>
    </lineage>
</organism>
<dbReference type="InterPro" id="IPR051017">
    <property type="entry name" value="Aldolase-II_Adducin_sf"/>
</dbReference>
<dbReference type="OMA" id="WINAVCH"/>
<feature type="region of interest" description="Disordered" evidence="1">
    <location>
        <begin position="1"/>
        <end position="20"/>
    </location>
</feature>
<dbReference type="Gene3D" id="3.40.225.10">
    <property type="entry name" value="Class II aldolase/adducin N-terminal domain"/>
    <property type="match status" value="1"/>
</dbReference>
<dbReference type="HOGENOM" id="CLU_006033_1_2_1"/>
<feature type="domain" description="Class II aldolase/adducin N-terminal" evidence="2">
    <location>
        <begin position="62"/>
        <end position="243"/>
    </location>
</feature>
<dbReference type="NCBIfam" id="NF004855">
    <property type="entry name" value="PRK06208.1"/>
    <property type="match status" value="1"/>
</dbReference>
<dbReference type="InterPro" id="IPR036409">
    <property type="entry name" value="Aldolase_II/adducin_N_sf"/>
</dbReference>
<dbReference type="Pfam" id="PF00596">
    <property type="entry name" value="Aldolase_II"/>
    <property type="match status" value="1"/>
</dbReference>
<dbReference type="Proteomes" id="UP000030651">
    <property type="component" value="Unassembled WGS sequence"/>
</dbReference>
<feature type="compositionally biased region" description="Polar residues" evidence="1">
    <location>
        <begin position="1"/>
        <end position="11"/>
    </location>
</feature>
<sequence>MAPSAISNATSIPGEPGRGMDILKMKGADTVNLAVGAANGKSTVPTLPDFKSKEEEQKYHKEHLVAAFRVFAANGFDEGLSGHMSLRDPVNPNTFWINPYTMHFADITVSDLVCVTEEAEVVHGIHSVNAAGFAIHSEIHKAHPWINAVCHAHSTAGKAYSTFGKPLPPLTQDSLKFYGRHSILHEYGGPVLSTEEGQAIAGVINDDTNMVILQNHGLLSIGTTIDEACYWFCSFDKCCQAQLLIDAASPFNGGPKRINEEIAVKSAKILGARSRGWLHFQAYYTNMVKKTGGSFLQ</sequence>
<dbReference type="EMBL" id="KI912116">
    <property type="protein sequence ID" value="ETS76861.1"/>
    <property type="molecule type" value="Genomic_DNA"/>
</dbReference>
<dbReference type="GO" id="GO:0051015">
    <property type="term" value="F:actin filament binding"/>
    <property type="evidence" value="ECO:0007669"/>
    <property type="project" value="TreeGrafter"/>
</dbReference>
<dbReference type="SMART" id="SM01007">
    <property type="entry name" value="Aldolase_II"/>
    <property type="match status" value="1"/>
</dbReference>
<dbReference type="FunFam" id="3.40.225.10:FF:000009">
    <property type="entry name" value="Class II aldolase/adducin N-terminal"/>
    <property type="match status" value="1"/>
</dbReference>
<dbReference type="AlphaFoldDB" id="W3WVJ5"/>
<evidence type="ECO:0000259" key="2">
    <source>
        <dbReference type="SMART" id="SM01007"/>
    </source>
</evidence>
<evidence type="ECO:0000256" key="1">
    <source>
        <dbReference type="SAM" id="MobiDB-lite"/>
    </source>
</evidence>
<dbReference type="InterPro" id="IPR001303">
    <property type="entry name" value="Aldolase_II/adducin_N"/>
</dbReference>
<dbReference type="GeneID" id="19275748"/>
<dbReference type="GO" id="GO:0005856">
    <property type="term" value="C:cytoskeleton"/>
    <property type="evidence" value="ECO:0007669"/>
    <property type="project" value="TreeGrafter"/>
</dbReference>
<proteinExistence type="predicted"/>
<dbReference type="STRING" id="1229662.W3WVJ5"/>
<dbReference type="InParanoid" id="W3WVJ5"/>
<dbReference type="RefSeq" id="XP_007837507.1">
    <property type="nucleotide sequence ID" value="XM_007839316.1"/>
</dbReference>
<dbReference type="OrthoDB" id="3238794at2759"/>